<dbReference type="KEGG" id="rto:RTO_32230"/>
<dbReference type="NCBIfam" id="TIGR01167">
    <property type="entry name" value="LPXTG_anchor"/>
    <property type="match status" value="1"/>
</dbReference>
<evidence type="ECO:0000256" key="4">
    <source>
        <dbReference type="ARBA" id="ARBA00023088"/>
    </source>
</evidence>
<evidence type="ECO:0000256" key="3">
    <source>
        <dbReference type="ARBA" id="ARBA00022729"/>
    </source>
</evidence>
<evidence type="ECO:0000256" key="5">
    <source>
        <dbReference type="SAM" id="Phobius"/>
    </source>
</evidence>
<feature type="signal peptide" evidence="6">
    <location>
        <begin position="1"/>
        <end position="27"/>
    </location>
</feature>
<evidence type="ECO:0000313" key="9">
    <source>
        <dbReference type="Proteomes" id="UP000008956"/>
    </source>
</evidence>
<dbReference type="InterPro" id="IPR013783">
    <property type="entry name" value="Ig-like_fold"/>
</dbReference>
<keyword evidence="2" id="KW-0964">Secreted</keyword>
<dbReference type="AlphaFoldDB" id="D4M0N6"/>
<dbReference type="Pfam" id="PF17802">
    <property type="entry name" value="SpaA"/>
    <property type="match status" value="1"/>
</dbReference>
<dbReference type="PROSITE" id="PS50847">
    <property type="entry name" value="GRAM_POS_ANCHORING"/>
    <property type="match status" value="1"/>
</dbReference>
<keyword evidence="5" id="KW-0472">Membrane</keyword>
<sequence length="589" mass="63123">MKKLVSRFMAVLMAMTMILSMSMTAFAAEDPKGTLTVNNTVAGKTLDLYQIFTATKSGDNVAYTLNSAYEGFFQSKISDASKLTGEALSEAAYNYVKEQVGTNGEAETAKTFAKDVLGWILDSNNNITATKTVDTAATSTVVSDLAYGYYLVYPKGATDTSAAPGNQAYKSAASLVNVTGDTSINMKSNYPTVDKKLVSTQTPGNNSITVNGILNPSWESVHQGVLGEDDENAPEDTIAPRGAADEKKAGDFAIGDTVTYQLTSKVPDMTGYNSYTFKFTDTLSKGLDLKAILSVKVGDTELKAGKTGDNTYLPIYMTNGNGTHTLTISFNDFYNNFKSRTGETITVVYTATLNKDAVIGMNPNTNKAVVEYSNDPTAGGTGTSEPSIVDVHTFDFTIYKYYLKDQNNKEDKTALAKAEFELYKGNTEGTAADEQAKVNIVDERNGVYRQATADEAKAADFTSAKIVSDADGKVLVKGLEAGTYYLRETKAPEGYNKLLSDIKVVIEANYDTTTGKLTNYTVTYTYNGKPITVTNTDKLTSPEVPVENKTGAQLPSTGSKGALMVTLAGIVLFGALTASKAFGKKKANK</sequence>
<evidence type="ECO:0000313" key="8">
    <source>
        <dbReference type="EMBL" id="CBL27596.1"/>
    </source>
</evidence>
<feature type="transmembrane region" description="Helical" evidence="5">
    <location>
        <begin position="562"/>
        <end position="583"/>
    </location>
</feature>
<dbReference type="Proteomes" id="UP000008956">
    <property type="component" value="Chromosome"/>
</dbReference>
<dbReference type="RefSeq" id="WP_015530130.1">
    <property type="nucleotide sequence ID" value="NC_021015.1"/>
</dbReference>
<protein>
    <submittedName>
        <fullName evidence="8">Cna protein B-type domain</fullName>
    </submittedName>
</protein>
<dbReference type="Gene3D" id="2.60.40.10">
    <property type="entry name" value="Immunoglobulins"/>
    <property type="match status" value="1"/>
</dbReference>
<evidence type="ECO:0000256" key="1">
    <source>
        <dbReference type="ARBA" id="ARBA00022512"/>
    </source>
</evidence>
<dbReference type="EMBL" id="FP929055">
    <property type="protein sequence ID" value="CBL27596.1"/>
    <property type="molecule type" value="Genomic_DNA"/>
</dbReference>
<proteinExistence type="predicted"/>
<reference evidence="8 9" key="1">
    <citation type="submission" date="2010-03" db="EMBL/GenBank/DDBJ databases">
        <title>The genome sequence of Ruminococcus torques L2-14.</title>
        <authorList>
            <consortium name="metaHIT consortium -- http://www.metahit.eu/"/>
            <person name="Pajon A."/>
            <person name="Turner K."/>
            <person name="Parkhill J."/>
            <person name="Duncan S."/>
            <person name="Flint H."/>
        </authorList>
    </citation>
    <scope>NUCLEOTIDE SEQUENCE [LARGE SCALE GENOMIC DNA]</scope>
    <source>
        <strain evidence="8 9">L2-14</strain>
    </source>
</reference>
<reference evidence="8 9" key="2">
    <citation type="submission" date="2010-03" db="EMBL/GenBank/DDBJ databases">
        <authorList>
            <person name="Pajon A."/>
        </authorList>
    </citation>
    <scope>NUCLEOTIDE SEQUENCE [LARGE SCALE GENOMIC DNA]</scope>
    <source>
        <strain evidence="8 9">L2-14</strain>
    </source>
</reference>
<keyword evidence="4" id="KW-0572">Peptidoglycan-anchor</keyword>
<dbReference type="InterPro" id="IPR032334">
    <property type="entry name" value="GramPos_pilinBB"/>
</dbReference>
<keyword evidence="5" id="KW-1133">Transmembrane helix</keyword>
<dbReference type="PATRIC" id="fig|657313.3.peg.3103"/>
<keyword evidence="1" id="KW-0134">Cell wall</keyword>
<evidence type="ECO:0000259" key="7">
    <source>
        <dbReference type="PROSITE" id="PS50847"/>
    </source>
</evidence>
<name>D4M0N6_9FIRM</name>
<dbReference type="Gene3D" id="2.60.40.740">
    <property type="match status" value="1"/>
</dbReference>
<evidence type="ECO:0000256" key="2">
    <source>
        <dbReference type="ARBA" id="ARBA00022525"/>
    </source>
</evidence>
<evidence type="ECO:0000256" key="6">
    <source>
        <dbReference type="SAM" id="SignalP"/>
    </source>
</evidence>
<dbReference type="InterPro" id="IPR041033">
    <property type="entry name" value="SpaA_PFL_dom_1"/>
</dbReference>
<dbReference type="Pfam" id="PF16569">
    <property type="entry name" value="GramPos_pilinBB"/>
    <property type="match status" value="1"/>
</dbReference>
<dbReference type="InterPro" id="IPR026466">
    <property type="entry name" value="Fim_isopep_form_D2_dom"/>
</dbReference>
<dbReference type="InterPro" id="IPR019931">
    <property type="entry name" value="LPXTG_anchor"/>
</dbReference>
<dbReference type="NCBIfam" id="NF033902">
    <property type="entry name" value="iso_D2_wall_anc"/>
    <property type="match status" value="1"/>
</dbReference>
<gene>
    <name evidence="8" type="ORF">RTO_32230</name>
</gene>
<organism evidence="8 9">
    <name type="scientific">[Ruminococcus] torques L2-14</name>
    <dbReference type="NCBI Taxonomy" id="657313"/>
    <lineage>
        <taxon>Bacteria</taxon>
        <taxon>Bacillati</taxon>
        <taxon>Bacillota</taxon>
        <taxon>Clostridia</taxon>
        <taxon>Lachnospirales</taxon>
        <taxon>Lachnospiraceae</taxon>
        <taxon>Mediterraneibacter</taxon>
    </lineage>
</organism>
<feature type="domain" description="Gram-positive cocci surface proteins LPxTG" evidence="7">
    <location>
        <begin position="554"/>
        <end position="589"/>
    </location>
</feature>
<feature type="chain" id="PRO_5003061044" evidence="6">
    <location>
        <begin position="28"/>
        <end position="589"/>
    </location>
</feature>
<keyword evidence="3 6" id="KW-0732">Signal</keyword>
<dbReference type="InterPro" id="IPR048052">
    <property type="entry name" value="FM1-like"/>
</dbReference>
<keyword evidence="5" id="KW-0812">Transmembrane</keyword>
<accession>D4M0N6</accession>
<dbReference type="NCBIfam" id="TIGR04226">
    <property type="entry name" value="RrgB_K2N_iso_D2"/>
    <property type="match status" value="1"/>
</dbReference>
<dbReference type="HOGENOM" id="CLU_028873_3_0_9"/>